<feature type="domain" description="Outer membrane protein beta-barrel" evidence="2">
    <location>
        <begin position="19"/>
        <end position="188"/>
    </location>
</feature>
<dbReference type="InterPro" id="IPR025665">
    <property type="entry name" value="Beta-barrel_OMP_2"/>
</dbReference>
<comment type="caution">
    <text evidence="3">The sequence shown here is derived from an EMBL/GenBank/DDBJ whole genome shotgun (WGS) entry which is preliminary data.</text>
</comment>
<dbReference type="EMBL" id="JAHSPG010000016">
    <property type="protein sequence ID" value="MBV4359980.1"/>
    <property type="molecule type" value="Genomic_DNA"/>
</dbReference>
<evidence type="ECO:0000259" key="2">
    <source>
        <dbReference type="Pfam" id="PF13568"/>
    </source>
</evidence>
<name>A0A9E2SG91_9BACT</name>
<evidence type="ECO:0000313" key="3">
    <source>
        <dbReference type="EMBL" id="MBV4359980.1"/>
    </source>
</evidence>
<accession>A0A9E2SG91</accession>
<keyword evidence="1" id="KW-0732">Signal</keyword>
<protein>
    <submittedName>
        <fullName evidence="3">PorT family protein</fullName>
    </submittedName>
</protein>
<dbReference type="RefSeq" id="WP_217794235.1">
    <property type="nucleotide sequence ID" value="NZ_JAHSPG010000016.1"/>
</dbReference>
<feature type="signal peptide" evidence="1">
    <location>
        <begin position="1"/>
        <end position="20"/>
    </location>
</feature>
<organism evidence="3 4">
    <name type="scientific">Pinibacter aurantiacus</name>
    <dbReference type="NCBI Taxonomy" id="2851599"/>
    <lineage>
        <taxon>Bacteria</taxon>
        <taxon>Pseudomonadati</taxon>
        <taxon>Bacteroidota</taxon>
        <taxon>Chitinophagia</taxon>
        <taxon>Chitinophagales</taxon>
        <taxon>Chitinophagaceae</taxon>
        <taxon>Pinibacter</taxon>
    </lineage>
</organism>
<dbReference type="Pfam" id="PF13568">
    <property type="entry name" value="OMP_b-brl_2"/>
    <property type="match status" value="1"/>
</dbReference>
<evidence type="ECO:0000256" key="1">
    <source>
        <dbReference type="SAM" id="SignalP"/>
    </source>
</evidence>
<feature type="chain" id="PRO_5039051048" evidence="1">
    <location>
        <begin position="21"/>
        <end position="216"/>
    </location>
</feature>
<dbReference type="Proteomes" id="UP000812270">
    <property type="component" value="Unassembled WGS sequence"/>
</dbReference>
<keyword evidence="4" id="KW-1185">Reference proteome</keyword>
<reference evidence="3" key="1">
    <citation type="submission" date="2021-06" db="EMBL/GenBank/DDBJ databases">
        <authorList>
            <person name="Huq M.A."/>
        </authorList>
    </citation>
    <scope>NUCLEOTIDE SEQUENCE</scope>
    <source>
        <strain evidence="3">MAH-26</strain>
    </source>
</reference>
<evidence type="ECO:0000313" key="4">
    <source>
        <dbReference type="Proteomes" id="UP000812270"/>
    </source>
</evidence>
<sequence length="216" mass="22888">MKRVLTAITLIALSIAGANAQSKKTEQAVTFGIRAGVDLQNINGHDYLNNKLDNDPLLKFNVGVNAEIPIGTDWFIQPGILYTTKGAKSGDNKVNLGYIEVPVYALYKPDLGDGHLLLGVGPYIGFGVGGKVGNKAVTFTKSTSSLEFFANQGAYFKRVDAGGNLLIGYEFASNLSFQLNAQLGLANIAPELTSGDSKSSASVKNTGFGLSVGYRF</sequence>
<proteinExistence type="predicted"/>
<gene>
    <name evidence="3" type="ORF">KTO63_22635</name>
</gene>
<dbReference type="AlphaFoldDB" id="A0A9E2SG91"/>